<dbReference type="Proteomes" id="UP000217986">
    <property type="component" value="Unassembled WGS sequence"/>
</dbReference>
<name>A0A2A2EG22_9BIFI</name>
<evidence type="ECO:0000256" key="2">
    <source>
        <dbReference type="SAM" id="SignalP"/>
    </source>
</evidence>
<protein>
    <submittedName>
        <fullName evidence="3">Transmembrane serine/threonine-protein kinase B</fullName>
    </submittedName>
</protein>
<evidence type="ECO:0000313" key="3">
    <source>
        <dbReference type="EMBL" id="PAU67848.1"/>
    </source>
</evidence>
<sequence>MNTYTRRACAMLLTCMLLPMCGCGSNTGASAPSAVEPTASAPTSVTPAESSSPSPTKDMRVPDDVVGMTEAEAMAWFDDLDVPVDVRAVAVTDTDEYPEGTVALSVPAAGEDIDAAEGVMLAIAEQHDVLGIDWFGKNADDAKRELEREGYQVTLMPRYSSMQYLGTVVGGEPTLGVTSMTANQSVVLYVGADADAGDGLLSDGPFLNAQFDGASLEGTYCREDGDGNRSADCLAFAAGDGAVMMYEEGVGEKALSLYTESHQPVMRDYRASEQLANAELGVFELTEDNGEPYCGSSPDAEKTYGVDMAPYAEMGNHVRFCHEGTLAYKDEVATDPDARRSLQSSGTFFMMKELLVYYPVGANLPGLASRGYYDDTAMAEAQANPDTTRPFILRRDAAQYDETIVSADGKANNPFVPITAGRDGRDYARVAMKPAPSDTTVYYLQEDLADIVDWTQLEEQA</sequence>
<comment type="caution">
    <text evidence="3">The sequence shown here is derived from an EMBL/GenBank/DDBJ whole genome shotgun (WGS) entry which is preliminary data.</text>
</comment>
<feature type="signal peptide" evidence="2">
    <location>
        <begin position="1"/>
        <end position="24"/>
    </location>
</feature>
<feature type="chain" id="PRO_5013353532" evidence="2">
    <location>
        <begin position="25"/>
        <end position="461"/>
    </location>
</feature>
<evidence type="ECO:0000256" key="1">
    <source>
        <dbReference type="SAM" id="MobiDB-lite"/>
    </source>
</evidence>
<accession>A0A2A2EG22</accession>
<keyword evidence="4" id="KW-1185">Reference proteome</keyword>
<keyword evidence="3" id="KW-0808">Transferase</keyword>
<dbReference type="GO" id="GO:0016301">
    <property type="term" value="F:kinase activity"/>
    <property type="evidence" value="ECO:0007669"/>
    <property type="project" value="UniProtKB-KW"/>
</dbReference>
<dbReference type="Gene3D" id="3.30.10.20">
    <property type="match status" value="1"/>
</dbReference>
<feature type="compositionally biased region" description="Polar residues" evidence="1">
    <location>
        <begin position="40"/>
        <end position="55"/>
    </location>
</feature>
<dbReference type="InterPro" id="IPR005543">
    <property type="entry name" value="PASTA_dom"/>
</dbReference>
<keyword evidence="3" id="KW-0472">Membrane</keyword>
<evidence type="ECO:0000313" key="4">
    <source>
        <dbReference type="Proteomes" id="UP000217986"/>
    </source>
</evidence>
<keyword evidence="3" id="KW-0418">Kinase</keyword>
<proteinExistence type="predicted"/>
<dbReference type="CDD" id="cd06577">
    <property type="entry name" value="PASTA_pknB"/>
    <property type="match status" value="1"/>
</dbReference>
<organism evidence="3 4">
    <name type="scientific">Bifidobacterium italicum</name>
    <dbReference type="NCBI Taxonomy" id="1960968"/>
    <lineage>
        <taxon>Bacteria</taxon>
        <taxon>Bacillati</taxon>
        <taxon>Actinomycetota</taxon>
        <taxon>Actinomycetes</taxon>
        <taxon>Bifidobacteriales</taxon>
        <taxon>Bifidobacteriaceae</taxon>
        <taxon>Bifidobacterium</taxon>
    </lineage>
</organism>
<dbReference type="AlphaFoldDB" id="A0A2A2EG22"/>
<reference evidence="3 4" key="1">
    <citation type="journal article" date="2017" name="ISME J.">
        <title>Unveiling bifidobacterial biogeography across the mammalian branch of the tree of life.</title>
        <authorList>
            <person name="Milani C."/>
            <person name="Mangifesta M."/>
            <person name="Mancabelli L."/>
            <person name="Lugli G.A."/>
            <person name="James K."/>
            <person name="Duranti S."/>
            <person name="Turroni F."/>
            <person name="Ferrario C."/>
            <person name="Ossiprandi M.C."/>
            <person name="van Sinderen D."/>
            <person name="Ventura M."/>
        </authorList>
    </citation>
    <scope>NUCLEOTIDE SEQUENCE [LARGE SCALE GENOMIC DNA]</scope>
    <source>
        <strain evidence="3 4">70</strain>
    </source>
</reference>
<dbReference type="EMBL" id="MVOG01000033">
    <property type="protein sequence ID" value="PAU67848.1"/>
    <property type="molecule type" value="Genomic_DNA"/>
</dbReference>
<gene>
    <name evidence="3" type="ORF">B1400_1531</name>
</gene>
<keyword evidence="2" id="KW-0732">Signal</keyword>
<keyword evidence="3" id="KW-0812">Transmembrane</keyword>
<feature type="region of interest" description="Disordered" evidence="1">
    <location>
        <begin position="28"/>
        <end position="61"/>
    </location>
</feature>